<accession>A0AAJ5VZF3</accession>
<keyword evidence="1" id="KW-0812">Transmembrane</keyword>
<feature type="transmembrane region" description="Helical" evidence="1">
    <location>
        <begin position="118"/>
        <end position="142"/>
    </location>
</feature>
<feature type="transmembrane region" description="Helical" evidence="1">
    <location>
        <begin position="12"/>
        <end position="32"/>
    </location>
</feature>
<dbReference type="EMBL" id="CP119321">
    <property type="protein sequence ID" value="WEK12942.1"/>
    <property type="molecule type" value="Genomic_DNA"/>
</dbReference>
<keyword evidence="1" id="KW-0472">Membrane</keyword>
<evidence type="ECO:0000313" key="3">
    <source>
        <dbReference type="Proteomes" id="UP001213972"/>
    </source>
</evidence>
<dbReference type="Proteomes" id="UP001213972">
    <property type="component" value="Chromosome"/>
</dbReference>
<reference evidence="2" key="1">
    <citation type="submission" date="2023-03" db="EMBL/GenBank/DDBJ databases">
        <title>Andean soil-derived lignocellulolytic bacterial consortium as a source of novel taxa and putative plastic-active enzymes.</title>
        <authorList>
            <person name="Diaz-Garcia L."/>
            <person name="Chuvochina M."/>
            <person name="Feuerriegel G."/>
            <person name="Bunk B."/>
            <person name="Sproer C."/>
            <person name="Streit W.R."/>
            <person name="Rodriguez L.M."/>
            <person name="Overmann J."/>
            <person name="Jimenez D.J."/>
        </authorList>
    </citation>
    <scope>NUCLEOTIDE SEQUENCE</scope>
    <source>
        <strain evidence="2">MAG 4610</strain>
    </source>
</reference>
<name>A0AAJ5VZF3_9MICO</name>
<evidence type="ECO:0000256" key="1">
    <source>
        <dbReference type="SAM" id="Phobius"/>
    </source>
</evidence>
<gene>
    <name evidence="2" type="ORF">P0Y48_10770</name>
</gene>
<proteinExistence type="predicted"/>
<feature type="transmembrane region" description="Helical" evidence="1">
    <location>
        <begin position="38"/>
        <end position="63"/>
    </location>
</feature>
<dbReference type="AlphaFoldDB" id="A0AAJ5VZF3"/>
<sequence length="152" mass="16301">MQFASSGRIVVVAQWVLAVLMPVFLFIGRGFVGAELGWMSVIGIVYGWILIVLLLIPPILTLFDTEARSSGTVREGYAIFSALVWFGLLVAGISIPDSGDSGHLQTALMTWTGASEQFSTAVFTAGFGLAVFAWLVTIVQAIRGIVYSRRAG</sequence>
<organism evidence="2 3">
    <name type="scientific">Candidatus Microbacterium phytovorans</name>
    <dbReference type="NCBI Taxonomy" id="3121374"/>
    <lineage>
        <taxon>Bacteria</taxon>
        <taxon>Bacillati</taxon>
        <taxon>Actinomycetota</taxon>
        <taxon>Actinomycetes</taxon>
        <taxon>Micrococcales</taxon>
        <taxon>Microbacteriaceae</taxon>
        <taxon>Microbacterium</taxon>
    </lineage>
</organism>
<keyword evidence="1" id="KW-1133">Transmembrane helix</keyword>
<evidence type="ECO:0000313" key="2">
    <source>
        <dbReference type="EMBL" id="WEK12942.1"/>
    </source>
</evidence>
<feature type="transmembrane region" description="Helical" evidence="1">
    <location>
        <begin position="75"/>
        <end position="95"/>
    </location>
</feature>
<protein>
    <submittedName>
        <fullName evidence="2">Uncharacterized protein</fullName>
    </submittedName>
</protein>